<evidence type="ECO:0000313" key="2">
    <source>
        <dbReference type="Proteomes" id="UP000178187"/>
    </source>
</evidence>
<protein>
    <submittedName>
        <fullName evidence="1">Uncharacterized protein</fullName>
    </submittedName>
</protein>
<dbReference type="AlphaFoldDB" id="A0A1G1KR69"/>
<gene>
    <name evidence="1" type="ORF">A3G33_10715</name>
</gene>
<dbReference type="Proteomes" id="UP000178187">
    <property type="component" value="Unassembled WGS sequence"/>
</dbReference>
<organism evidence="1 2">
    <name type="scientific">Candidatus Danuiimicrobium aquiferis</name>
    <dbReference type="NCBI Taxonomy" id="1801832"/>
    <lineage>
        <taxon>Bacteria</taxon>
        <taxon>Pseudomonadati</taxon>
        <taxon>Candidatus Omnitrophota</taxon>
        <taxon>Candidatus Danuiimicrobium</taxon>
    </lineage>
</organism>
<name>A0A1G1KR69_9BACT</name>
<dbReference type="EMBL" id="MHFR01000063">
    <property type="protein sequence ID" value="OGW95440.1"/>
    <property type="molecule type" value="Genomic_DNA"/>
</dbReference>
<evidence type="ECO:0000313" key="1">
    <source>
        <dbReference type="EMBL" id="OGW95440.1"/>
    </source>
</evidence>
<comment type="caution">
    <text evidence="1">The sequence shown here is derived from an EMBL/GenBank/DDBJ whole genome shotgun (WGS) entry which is preliminary data.</text>
</comment>
<proteinExistence type="predicted"/>
<accession>A0A1G1KR69</accession>
<sequence>MKIAENNGFYRAIIFTKKFSKCIICGIIQQNKTKVDKGLSKIRIVEARGSTPLRSTIFSPVIRGELKGAP</sequence>
<reference evidence="1 2" key="1">
    <citation type="journal article" date="2016" name="Nat. Commun.">
        <title>Thousands of microbial genomes shed light on interconnected biogeochemical processes in an aquifer system.</title>
        <authorList>
            <person name="Anantharaman K."/>
            <person name="Brown C.T."/>
            <person name="Hug L.A."/>
            <person name="Sharon I."/>
            <person name="Castelle C.J."/>
            <person name="Probst A.J."/>
            <person name="Thomas B.C."/>
            <person name="Singh A."/>
            <person name="Wilkins M.J."/>
            <person name="Karaoz U."/>
            <person name="Brodie E.L."/>
            <person name="Williams K.H."/>
            <person name="Hubbard S.S."/>
            <person name="Banfield J.F."/>
        </authorList>
    </citation>
    <scope>NUCLEOTIDE SEQUENCE [LARGE SCALE GENOMIC DNA]</scope>
</reference>